<feature type="compositionally biased region" description="Basic residues" evidence="2">
    <location>
        <begin position="335"/>
        <end position="347"/>
    </location>
</feature>
<dbReference type="AlphaFoldDB" id="A0AAD7H903"/>
<feature type="compositionally biased region" description="Polar residues" evidence="2">
    <location>
        <begin position="852"/>
        <end position="861"/>
    </location>
</feature>
<dbReference type="Proteomes" id="UP001215598">
    <property type="component" value="Unassembled WGS sequence"/>
</dbReference>
<feature type="region of interest" description="Disordered" evidence="2">
    <location>
        <begin position="614"/>
        <end position="636"/>
    </location>
</feature>
<feature type="compositionally biased region" description="Polar residues" evidence="2">
    <location>
        <begin position="785"/>
        <end position="806"/>
    </location>
</feature>
<evidence type="ECO:0000313" key="3">
    <source>
        <dbReference type="EMBL" id="KAJ7714490.1"/>
    </source>
</evidence>
<feature type="compositionally biased region" description="Basic and acidic residues" evidence="2">
    <location>
        <begin position="389"/>
        <end position="403"/>
    </location>
</feature>
<feature type="compositionally biased region" description="Low complexity" evidence="2">
    <location>
        <begin position="348"/>
        <end position="372"/>
    </location>
</feature>
<dbReference type="EMBL" id="JARKIB010000324">
    <property type="protein sequence ID" value="KAJ7714490.1"/>
    <property type="molecule type" value="Genomic_DNA"/>
</dbReference>
<feature type="compositionally biased region" description="Low complexity" evidence="2">
    <location>
        <begin position="875"/>
        <end position="889"/>
    </location>
</feature>
<name>A0AAD7H903_9AGAR</name>
<reference evidence="3" key="1">
    <citation type="submission" date="2023-03" db="EMBL/GenBank/DDBJ databases">
        <title>Massive genome expansion in bonnet fungi (Mycena s.s.) driven by repeated elements and novel gene families across ecological guilds.</title>
        <authorList>
            <consortium name="Lawrence Berkeley National Laboratory"/>
            <person name="Harder C.B."/>
            <person name="Miyauchi S."/>
            <person name="Viragh M."/>
            <person name="Kuo A."/>
            <person name="Thoen E."/>
            <person name="Andreopoulos B."/>
            <person name="Lu D."/>
            <person name="Skrede I."/>
            <person name="Drula E."/>
            <person name="Henrissat B."/>
            <person name="Morin E."/>
            <person name="Kohler A."/>
            <person name="Barry K."/>
            <person name="LaButti K."/>
            <person name="Morin E."/>
            <person name="Salamov A."/>
            <person name="Lipzen A."/>
            <person name="Mereny Z."/>
            <person name="Hegedus B."/>
            <person name="Baldrian P."/>
            <person name="Stursova M."/>
            <person name="Weitz H."/>
            <person name="Taylor A."/>
            <person name="Grigoriev I.V."/>
            <person name="Nagy L.G."/>
            <person name="Martin F."/>
            <person name="Kauserud H."/>
        </authorList>
    </citation>
    <scope>NUCLEOTIDE SEQUENCE</scope>
    <source>
        <strain evidence="3">CBHHK182m</strain>
    </source>
</reference>
<keyword evidence="4" id="KW-1185">Reference proteome</keyword>
<feature type="region of interest" description="Disordered" evidence="2">
    <location>
        <begin position="485"/>
        <end position="551"/>
    </location>
</feature>
<organism evidence="3 4">
    <name type="scientific">Mycena metata</name>
    <dbReference type="NCBI Taxonomy" id="1033252"/>
    <lineage>
        <taxon>Eukaryota</taxon>
        <taxon>Fungi</taxon>
        <taxon>Dikarya</taxon>
        <taxon>Basidiomycota</taxon>
        <taxon>Agaricomycotina</taxon>
        <taxon>Agaricomycetes</taxon>
        <taxon>Agaricomycetidae</taxon>
        <taxon>Agaricales</taxon>
        <taxon>Marasmiineae</taxon>
        <taxon>Mycenaceae</taxon>
        <taxon>Mycena</taxon>
    </lineage>
</organism>
<gene>
    <name evidence="3" type="ORF">B0H16DRAFT_1477965</name>
</gene>
<feature type="compositionally biased region" description="Low complexity" evidence="2">
    <location>
        <begin position="528"/>
        <end position="548"/>
    </location>
</feature>
<evidence type="ECO:0000256" key="2">
    <source>
        <dbReference type="SAM" id="MobiDB-lite"/>
    </source>
</evidence>
<sequence length="889" mass="93289">MAPPHHTTPEQREFLDGYMADLIERQADSKLHLFWGPFFEVWVKRYPEQPALGLPLPNTPGAQKLTPEELTILGTAVATRKKLVPLPLEARRARPGSPPTATLPGLTGSATPINALFGLNSVKRRRAHQPIEFFQKRNADAIRQALAEGVEDWANEPEASAAERKRATKAARMRLCGQVVKRMWEEVSAEELAAVEEEVVREKAEIIQEELAAENAAQQDERTLREYQQAIDALQKVYSELHKATYTASGWIGMTIIGGPNPRHDGDLSLKIFCFGESPAGNDFEDAYLLSDNSLAAEQRVARAQPRNSSDVEPAVTVSRDTGSDETAPAEPPSKPKKPKRMVKPKNPKNVPATSSGSATAPTASPATAPTAPTAPLPAPPPTVATLRVETRPSTDRDQREPLLEQYVGQNLITMDNTPDIAAAENHDTDHYEMSLSDPAPMDEDTDTLSTPESYGGPSGPSCPEVAAALAAAERGGLAATATMADIDPQLRDTPSLPETIPAPTYERPPPVQRTRAPRSHPPPPPRSLSASVPTPATPVPGTAGVPGKSVNYPPSELFNAFRRPTTTVPLPAARPLLKPLGRRLTGSVSGGATRTAIIAASLIGAPMPALSTGSGGPTVSTSTSPTISGNTTRAATPTVATSTATAAISAISTSISSTILNNATLTAVATSTATAAVATSTSPTASGNATPTATSTVATSTPATPTPIVLPTSRPRRTRKEKDTGGKTGGKGKGVPGRKATVAAQAAEKEAAAETAKKVANAIEVVKRRGRGRPKKIVEDGALTDTTNLPDLSSTDTADTANSVTSDPAPSDPAPDAAPDAPVKRKRTATTLPDGSVPIRQVKNKRGDPGTTAQQATSVKQPAVATRKRKVDAARTTRSAAATKKARK</sequence>
<comment type="caution">
    <text evidence="3">The sequence shown here is derived from an EMBL/GenBank/DDBJ whole genome shotgun (WGS) entry which is preliminary data.</text>
</comment>
<feature type="compositionally biased region" description="Low complexity" evidence="2">
    <location>
        <begin position="738"/>
        <end position="747"/>
    </location>
</feature>
<evidence type="ECO:0000256" key="1">
    <source>
        <dbReference type="SAM" id="Coils"/>
    </source>
</evidence>
<feature type="region of interest" description="Disordered" evidence="2">
    <location>
        <begin position="300"/>
        <end position="403"/>
    </location>
</feature>
<protein>
    <submittedName>
        <fullName evidence="3">Uncharacterized protein</fullName>
    </submittedName>
</protein>
<feature type="region of interest" description="Disordered" evidence="2">
    <location>
        <begin position="680"/>
        <end position="747"/>
    </location>
</feature>
<feature type="coiled-coil region" evidence="1">
    <location>
        <begin position="192"/>
        <end position="244"/>
    </location>
</feature>
<keyword evidence="1" id="KW-0175">Coiled coil</keyword>
<feature type="compositionally biased region" description="Low complexity" evidence="2">
    <location>
        <begin position="680"/>
        <end position="708"/>
    </location>
</feature>
<feature type="compositionally biased region" description="Pro residues" evidence="2">
    <location>
        <begin position="373"/>
        <end position="383"/>
    </location>
</feature>
<evidence type="ECO:0000313" key="4">
    <source>
        <dbReference type="Proteomes" id="UP001215598"/>
    </source>
</evidence>
<accession>A0AAD7H903</accession>
<feature type="compositionally biased region" description="Gly residues" evidence="2">
    <location>
        <begin position="727"/>
        <end position="736"/>
    </location>
</feature>
<feature type="region of interest" description="Disordered" evidence="2">
    <location>
        <begin position="421"/>
        <end position="463"/>
    </location>
</feature>
<proteinExistence type="predicted"/>
<feature type="compositionally biased region" description="Low complexity" evidence="2">
    <location>
        <begin position="807"/>
        <end position="822"/>
    </location>
</feature>
<feature type="region of interest" description="Disordered" evidence="2">
    <location>
        <begin position="777"/>
        <end position="889"/>
    </location>
</feature>
<feature type="compositionally biased region" description="Low complexity" evidence="2">
    <location>
        <begin position="618"/>
        <end position="636"/>
    </location>
</feature>